<keyword evidence="6" id="KW-0769">Symport</keyword>
<comment type="catalytic activity">
    <reaction evidence="10">
        <text>L-cystine(out) + H(+)(out) = L-cystine(in) + H(+)(in)</text>
        <dbReference type="Rhea" id="RHEA:66172"/>
        <dbReference type="ChEBI" id="CHEBI:15378"/>
        <dbReference type="ChEBI" id="CHEBI:35491"/>
    </reaction>
    <physiologicalReaction direction="left-to-right" evidence="10">
        <dbReference type="Rhea" id="RHEA:66173"/>
    </physiologicalReaction>
</comment>
<comment type="similarity">
    <text evidence="2">Belongs to the cystinosin family.</text>
</comment>
<dbReference type="Proteomes" id="UP000887013">
    <property type="component" value="Unassembled WGS sequence"/>
</dbReference>
<feature type="transmembrane region" description="Helical" evidence="12">
    <location>
        <begin position="238"/>
        <end position="259"/>
    </location>
</feature>
<comment type="subcellular location">
    <subcellularLocation>
        <location evidence="1">Lysosome membrane</location>
        <topology evidence="1">Multi-pass membrane protein</topology>
    </subcellularLocation>
</comment>
<evidence type="ECO:0000256" key="2">
    <source>
        <dbReference type="ARBA" id="ARBA00006855"/>
    </source>
</evidence>
<organism evidence="14 15">
    <name type="scientific">Nephila pilipes</name>
    <name type="common">Giant wood spider</name>
    <name type="synonym">Nephila maculata</name>
    <dbReference type="NCBI Taxonomy" id="299642"/>
    <lineage>
        <taxon>Eukaryota</taxon>
        <taxon>Metazoa</taxon>
        <taxon>Ecdysozoa</taxon>
        <taxon>Arthropoda</taxon>
        <taxon>Chelicerata</taxon>
        <taxon>Arachnida</taxon>
        <taxon>Araneae</taxon>
        <taxon>Araneomorphae</taxon>
        <taxon>Entelegynae</taxon>
        <taxon>Araneoidea</taxon>
        <taxon>Nephilidae</taxon>
        <taxon>Nephila</taxon>
    </lineage>
</organism>
<dbReference type="FunFam" id="1.20.1280.290:FF:000016">
    <property type="entry name" value="Cystinosin homolog"/>
    <property type="match status" value="1"/>
</dbReference>
<evidence type="ECO:0000256" key="3">
    <source>
        <dbReference type="ARBA" id="ARBA00022448"/>
    </source>
</evidence>
<name>A0A8X6P1H2_NEPPI</name>
<evidence type="ECO:0000313" key="14">
    <source>
        <dbReference type="EMBL" id="GFT43590.1"/>
    </source>
</evidence>
<protein>
    <recommendedName>
        <fullName evidence="11">Cystinosin homolog</fullName>
    </recommendedName>
</protein>
<dbReference type="GO" id="GO:0005765">
    <property type="term" value="C:lysosomal membrane"/>
    <property type="evidence" value="ECO:0007669"/>
    <property type="project" value="UniProtKB-SubCell"/>
</dbReference>
<dbReference type="GO" id="GO:0015293">
    <property type="term" value="F:symporter activity"/>
    <property type="evidence" value="ECO:0007669"/>
    <property type="project" value="UniProtKB-KW"/>
</dbReference>
<feature type="transmembrane region" description="Helical" evidence="12">
    <location>
        <begin position="265"/>
        <end position="285"/>
    </location>
</feature>
<feature type="chain" id="PRO_5036452720" description="Cystinosin homolog" evidence="13">
    <location>
        <begin position="22"/>
        <end position="380"/>
    </location>
</feature>
<keyword evidence="4 12" id="KW-0812">Transmembrane</keyword>
<feature type="transmembrane region" description="Helical" evidence="12">
    <location>
        <begin position="341"/>
        <end position="360"/>
    </location>
</feature>
<keyword evidence="13" id="KW-0732">Signal</keyword>
<proteinExistence type="inferred from homology"/>
<keyword evidence="15" id="KW-1185">Reference proteome</keyword>
<evidence type="ECO:0000256" key="11">
    <source>
        <dbReference type="ARBA" id="ARBA00074957"/>
    </source>
</evidence>
<dbReference type="SMART" id="SM00679">
    <property type="entry name" value="CTNS"/>
    <property type="match status" value="2"/>
</dbReference>
<evidence type="ECO:0000256" key="7">
    <source>
        <dbReference type="ARBA" id="ARBA00022989"/>
    </source>
</evidence>
<evidence type="ECO:0000256" key="1">
    <source>
        <dbReference type="ARBA" id="ARBA00004155"/>
    </source>
</evidence>
<evidence type="ECO:0000256" key="8">
    <source>
        <dbReference type="ARBA" id="ARBA00023136"/>
    </source>
</evidence>
<feature type="transmembrane region" description="Helical" evidence="12">
    <location>
        <begin position="120"/>
        <end position="143"/>
    </location>
</feature>
<dbReference type="InterPro" id="IPR005282">
    <property type="entry name" value="LC_transporter"/>
</dbReference>
<evidence type="ECO:0000256" key="9">
    <source>
        <dbReference type="ARBA" id="ARBA00023228"/>
    </source>
</evidence>
<dbReference type="PANTHER" id="PTHR13131">
    <property type="entry name" value="CYSTINOSIN"/>
    <property type="match status" value="1"/>
</dbReference>
<comment type="caution">
    <text evidence="14">The sequence shown here is derived from an EMBL/GenBank/DDBJ whole genome shotgun (WGS) entry which is preliminary data.</text>
</comment>
<evidence type="ECO:0000256" key="5">
    <source>
        <dbReference type="ARBA" id="ARBA00022737"/>
    </source>
</evidence>
<dbReference type="Gene3D" id="1.20.1280.290">
    <property type="match status" value="2"/>
</dbReference>
<dbReference type="OrthoDB" id="75720at2759"/>
<dbReference type="EMBL" id="BMAW01015411">
    <property type="protein sequence ID" value="GFT43590.1"/>
    <property type="molecule type" value="Genomic_DNA"/>
</dbReference>
<dbReference type="FunFam" id="1.20.1280.290:FF:000018">
    <property type="entry name" value="Cystinosin homolog"/>
    <property type="match status" value="1"/>
</dbReference>
<evidence type="ECO:0000256" key="10">
    <source>
        <dbReference type="ARBA" id="ARBA00048473"/>
    </source>
</evidence>
<reference evidence="14" key="1">
    <citation type="submission" date="2020-08" db="EMBL/GenBank/DDBJ databases">
        <title>Multicomponent nature underlies the extraordinary mechanical properties of spider dragline silk.</title>
        <authorList>
            <person name="Kono N."/>
            <person name="Nakamura H."/>
            <person name="Mori M."/>
            <person name="Yoshida Y."/>
            <person name="Ohtoshi R."/>
            <person name="Malay A.D."/>
            <person name="Moran D.A.P."/>
            <person name="Tomita M."/>
            <person name="Numata K."/>
            <person name="Arakawa K."/>
        </authorList>
    </citation>
    <scope>NUCLEOTIDE SEQUENCE</scope>
</reference>
<feature type="transmembrane region" description="Helical" evidence="12">
    <location>
        <begin position="297"/>
        <end position="321"/>
    </location>
</feature>
<evidence type="ECO:0000256" key="4">
    <source>
        <dbReference type="ARBA" id="ARBA00022692"/>
    </source>
</evidence>
<feature type="transmembrane region" description="Helical" evidence="12">
    <location>
        <begin position="208"/>
        <end position="226"/>
    </location>
</feature>
<gene>
    <name evidence="14" type="primary">CTNS</name>
    <name evidence="14" type="ORF">NPIL_567371</name>
</gene>
<evidence type="ECO:0000256" key="12">
    <source>
        <dbReference type="SAM" id="Phobius"/>
    </source>
</evidence>
<sequence length="380" mass="42985">MYSVTITLFTIASCFILVTSARNVLQVSTQDLQFEIGESATFMVNTSEPVSENIIVWFNYSEDSNIYPLPDNFTIEKGTQGNITYTVRAFKAGHVTVTVHTTPNIVKTKDAFVRVGVYKIYGWIVVSIVIGWLYFICWSVSFYPQVIENYRRKSVVGLNFDFLGLNLTGFIAYSVFNIGVKYIREVQLEYHIAHPTGVIPVETNDVGFSIHAVIITAITIGQCFIYERGDQVIAKSTVAALALVWSTAGVFLLLTALHVIKYTPWLTFLYFFSYVKLGVTLTKYIPQVVYNFKRKSTVGWSIGTVLLDFIGGLFSIGQMFIISYNFNQWSMIFGNFTKFGLGLISICFDVIFFLQHYVIYRKSDSSLPIKAVIKLNEVVK</sequence>
<dbReference type="GO" id="GO:0015184">
    <property type="term" value="F:L-cystine transmembrane transporter activity"/>
    <property type="evidence" value="ECO:0007669"/>
    <property type="project" value="TreeGrafter"/>
</dbReference>
<evidence type="ECO:0000313" key="15">
    <source>
        <dbReference type="Proteomes" id="UP000887013"/>
    </source>
</evidence>
<keyword evidence="5" id="KW-0677">Repeat</keyword>
<feature type="signal peptide" evidence="13">
    <location>
        <begin position="1"/>
        <end position="21"/>
    </location>
</feature>
<keyword evidence="3" id="KW-0813">Transport</keyword>
<dbReference type="PANTHER" id="PTHR13131:SF5">
    <property type="entry name" value="CYSTINOSIN"/>
    <property type="match status" value="1"/>
</dbReference>
<evidence type="ECO:0000256" key="6">
    <source>
        <dbReference type="ARBA" id="ARBA00022847"/>
    </source>
</evidence>
<keyword evidence="7 12" id="KW-1133">Transmembrane helix</keyword>
<accession>A0A8X6P1H2</accession>
<keyword evidence="9" id="KW-0458">Lysosome</keyword>
<dbReference type="NCBIfam" id="TIGR00951">
    <property type="entry name" value="2A43"/>
    <property type="match status" value="1"/>
</dbReference>
<dbReference type="AlphaFoldDB" id="A0A8X6P1H2"/>
<dbReference type="InterPro" id="IPR006603">
    <property type="entry name" value="PQ-loop_rpt"/>
</dbReference>
<keyword evidence="8 12" id="KW-0472">Membrane</keyword>
<evidence type="ECO:0000256" key="13">
    <source>
        <dbReference type="SAM" id="SignalP"/>
    </source>
</evidence>
<feature type="transmembrane region" description="Helical" evidence="12">
    <location>
        <begin position="155"/>
        <end position="176"/>
    </location>
</feature>
<dbReference type="Pfam" id="PF04193">
    <property type="entry name" value="PQ-loop"/>
    <property type="match status" value="2"/>
</dbReference>